<feature type="transmembrane region" description="Helical" evidence="1">
    <location>
        <begin position="99"/>
        <end position="118"/>
    </location>
</feature>
<evidence type="ECO:0000259" key="3">
    <source>
        <dbReference type="Pfam" id="PF13240"/>
    </source>
</evidence>
<feature type="domain" description="Zinc-ribbon" evidence="3">
    <location>
        <begin position="243"/>
        <end position="263"/>
    </location>
</feature>
<evidence type="ECO:0000313" key="4">
    <source>
        <dbReference type="EMBL" id="ABQ87977.1"/>
    </source>
</evidence>
<keyword evidence="5" id="KW-1185">Reference proteome</keyword>
<evidence type="ECO:0000313" key="5">
    <source>
        <dbReference type="Proteomes" id="UP000001992"/>
    </source>
</evidence>
<keyword evidence="1" id="KW-0812">Transmembrane</keyword>
<gene>
    <name evidence="4" type="ordered locus">Msm_1772</name>
</gene>
<keyword evidence="1" id="KW-0472">Membrane</keyword>
<evidence type="ECO:0008006" key="6">
    <source>
        <dbReference type="Google" id="ProtNLM"/>
    </source>
</evidence>
<dbReference type="InterPro" id="IPR025874">
    <property type="entry name" value="DZR"/>
</dbReference>
<dbReference type="BioCyc" id="MSMI420247:GHWZ-1814-MONOMER"/>
<dbReference type="eggNOG" id="arCOG01917">
    <property type="taxonomic scope" value="Archaea"/>
</dbReference>
<keyword evidence="1" id="KW-1133">Transmembrane helix</keyword>
<name>A5UP49_METS3</name>
<dbReference type="KEGG" id="msi:Msm_1772"/>
<feature type="transmembrane region" description="Helical" evidence="1">
    <location>
        <begin position="12"/>
        <end position="32"/>
    </location>
</feature>
<dbReference type="AlphaFoldDB" id="A5UP49"/>
<dbReference type="HOGENOM" id="CLU_1109517_0_0_2"/>
<dbReference type="EnsemblBacteria" id="ABQ87977">
    <property type="protein sequence ID" value="ABQ87977"/>
    <property type="gene ID" value="Msm_1772"/>
</dbReference>
<sequence length="265" mass="29496">MNQDEYIGNIVKNGVIALIIGFIITGILYSVMYSINGIEMYAGFIILGALYGFLFIKLDIFKNELDLIITNAVFAFFGSYVSIHLIFTSALKIAMNSSLLTYQFIGICIIAAVVVNYIRDTYLEINPLGSINLNLGKLPTVICPECGVEVNAENIFCSECGHKFSFIHCPECGAKLDEEGAFCQECGYKLEDDSKKEEVKEDNSKNDISLKKEVKEDNSKKDISLKKEVKEDNSKKEDNLKSCSNCGTKVSEDSKFCPECGNKIR</sequence>
<accession>A5UP49</accession>
<protein>
    <recommendedName>
        <fullName evidence="6">DZANK-type domain-containing protein</fullName>
    </recommendedName>
</protein>
<dbReference type="InterPro" id="IPR026870">
    <property type="entry name" value="Zinc_ribbon_dom"/>
</dbReference>
<dbReference type="GeneID" id="78818414"/>
<organism evidence="4 5">
    <name type="scientific">Methanobrevibacter smithii (strain ATCC 35061 / DSM 861 / OCM 144 / PS)</name>
    <dbReference type="NCBI Taxonomy" id="420247"/>
    <lineage>
        <taxon>Archaea</taxon>
        <taxon>Methanobacteriati</taxon>
        <taxon>Methanobacteriota</taxon>
        <taxon>Methanomada group</taxon>
        <taxon>Methanobacteria</taxon>
        <taxon>Methanobacteriales</taxon>
        <taxon>Methanobacteriaceae</taxon>
        <taxon>Methanobrevibacter</taxon>
    </lineage>
</organism>
<feature type="transmembrane region" description="Helical" evidence="1">
    <location>
        <begin position="68"/>
        <end position="87"/>
    </location>
</feature>
<dbReference type="STRING" id="420247.Msm_1772"/>
<proteinExistence type="predicted"/>
<dbReference type="Proteomes" id="UP000001992">
    <property type="component" value="Chromosome"/>
</dbReference>
<reference evidence="4 5" key="1">
    <citation type="journal article" date="2007" name="Proc. Natl. Acad. Sci. U.S.A.">
        <title>Genomic and metabolic adaptations of Methanobrevibacter smithii to the human gut.</title>
        <authorList>
            <person name="Samuel B.S."/>
            <person name="Hansen E.E."/>
            <person name="Manchester J.K."/>
            <person name="Coutinho P.M."/>
            <person name="Henrissat B."/>
            <person name="Fulton R."/>
            <person name="Latreille P."/>
            <person name="Kim K."/>
            <person name="Wilson R.K."/>
            <person name="Gordon J.I."/>
        </authorList>
    </citation>
    <scope>NUCLEOTIDE SEQUENCE [LARGE SCALE GENOMIC DNA]</scope>
    <source>
        <strain evidence="5">ATCC 35061 / DSM 861 / OCM 144 / PS</strain>
    </source>
</reference>
<dbReference type="RefSeq" id="WP_011954770.1">
    <property type="nucleotide sequence ID" value="NC_009515.1"/>
</dbReference>
<dbReference type="EMBL" id="CP000678">
    <property type="protein sequence ID" value="ABQ87977.1"/>
    <property type="molecule type" value="Genomic_DNA"/>
</dbReference>
<feature type="domain" description="DZANK-type" evidence="2">
    <location>
        <begin position="143"/>
        <end position="187"/>
    </location>
</feature>
<feature type="transmembrane region" description="Helical" evidence="1">
    <location>
        <begin position="38"/>
        <end position="56"/>
    </location>
</feature>
<evidence type="ECO:0000256" key="1">
    <source>
        <dbReference type="SAM" id="Phobius"/>
    </source>
</evidence>
<dbReference type="Pfam" id="PF13240">
    <property type="entry name" value="Zn_Ribbon_1"/>
    <property type="match status" value="1"/>
</dbReference>
<dbReference type="PATRIC" id="fig|420247.28.peg.1759"/>
<evidence type="ECO:0000259" key="2">
    <source>
        <dbReference type="Pfam" id="PF12773"/>
    </source>
</evidence>
<dbReference type="Pfam" id="PF12773">
    <property type="entry name" value="DZR"/>
    <property type="match status" value="1"/>
</dbReference>